<keyword evidence="4" id="KW-0813">Transport</keyword>
<dbReference type="NCBIfam" id="TIGR03592">
    <property type="entry name" value="yidC_oxa1_cterm"/>
    <property type="match status" value="1"/>
</dbReference>
<evidence type="ECO:0000256" key="1">
    <source>
        <dbReference type="ARBA" id="ARBA00004651"/>
    </source>
</evidence>
<evidence type="ECO:0000256" key="13">
    <source>
        <dbReference type="ARBA" id="ARBA00031538"/>
    </source>
</evidence>
<feature type="compositionally biased region" description="Low complexity" evidence="17">
    <location>
        <begin position="283"/>
        <end position="295"/>
    </location>
</feature>
<evidence type="ECO:0000256" key="4">
    <source>
        <dbReference type="ARBA" id="ARBA00022448"/>
    </source>
</evidence>
<comment type="subunit">
    <text evidence="12">Interacts with the Sec translocase complex via SecD. Specifically interacts with transmembrane segments of nascent integral membrane proteins during membrane integration.</text>
</comment>
<evidence type="ECO:0000313" key="20">
    <source>
        <dbReference type="EMBL" id="NYG59401.1"/>
    </source>
</evidence>
<evidence type="ECO:0000256" key="2">
    <source>
        <dbReference type="ARBA" id="ARBA00010527"/>
    </source>
</evidence>
<dbReference type="GO" id="GO:0051205">
    <property type="term" value="P:protein insertion into membrane"/>
    <property type="evidence" value="ECO:0007669"/>
    <property type="project" value="TreeGrafter"/>
</dbReference>
<comment type="similarity">
    <text evidence="2">Belongs to the OXA1/ALB3/YidC family. Type 1 subfamily.</text>
</comment>
<gene>
    <name evidence="20" type="ORF">BJ980_002324</name>
</gene>
<comment type="function">
    <text evidence="11">Required for the insertion and/or proper folding and/or complex formation of integral membrane proteins into the membrane. Involved in integration of membrane proteins that insert both dependently and independently of the Sec translocase complex, as well as at least some lipoproteins. Aids folding of multispanning membrane proteins.</text>
</comment>
<dbReference type="PANTHER" id="PTHR12428:SF65">
    <property type="entry name" value="CYTOCHROME C OXIDASE ASSEMBLY PROTEIN COX18, MITOCHONDRIAL"/>
    <property type="match status" value="1"/>
</dbReference>
<feature type="domain" description="Membrane insertase YidC/Oxa/ALB C-terminal" evidence="19">
    <location>
        <begin position="42"/>
        <end position="253"/>
    </location>
</feature>
<dbReference type="InterPro" id="IPR047196">
    <property type="entry name" value="YidC_ALB_C"/>
</dbReference>
<dbReference type="GO" id="GO:0005886">
    <property type="term" value="C:plasma membrane"/>
    <property type="evidence" value="ECO:0007669"/>
    <property type="project" value="UniProtKB-SubCell"/>
</dbReference>
<keyword evidence="6 16" id="KW-0812">Transmembrane</keyword>
<dbReference type="AlphaFoldDB" id="A0A7Y9S1D6"/>
<keyword evidence="10" id="KW-0143">Chaperone</keyword>
<organism evidence="20 21">
    <name type="scientific">Nocardioides daedukensis</name>
    <dbReference type="NCBI Taxonomy" id="634462"/>
    <lineage>
        <taxon>Bacteria</taxon>
        <taxon>Bacillati</taxon>
        <taxon>Actinomycetota</taxon>
        <taxon>Actinomycetes</taxon>
        <taxon>Propionibacteriales</taxon>
        <taxon>Nocardioidaceae</taxon>
        <taxon>Nocardioides</taxon>
    </lineage>
</organism>
<dbReference type="InterPro" id="IPR001708">
    <property type="entry name" value="YidC/ALB3/OXA1/COX18"/>
</dbReference>
<keyword evidence="9 18" id="KW-0472">Membrane</keyword>
<comment type="subcellular location">
    <subcellularLocation>
        <location evidence="1">Cell membrane</location>
        <topology evidence="1">Multi-pass membrane protein</topology>
    </subcellularLocation>
    <subcellularLocation>
        <location evidence="16">Membrane</location>
        <topology evidence="16">Multi-pass membrane protein</topology>
    </subcellularLocation>
</comment>
<evidence type="ECO:0000259" key="19">
    <source>
        <dbReference type="Pfam" id="PF02096"/>
    </source>
</evidence>
<evidence type="ECO:0000256" key="8">
    <source>
        <dbReference type="ARBA" id="ARBA00022989"/>
    </source>
</evidence>
<feature type="transmembrane region" description="Helical" evidence="18">
    <location>
        <begin position="107"/>
        <end position="128"/>
    </location>
</feature>
<evidence type="ECO:0000256" key="10">
    <source>
        <dbReference type="ARBA" id="ARBA00023186"/>
    </source>
</evidence>
<sequence>MSFLGDIGHFIMVPLYYAISVVLVGFHKLFSTFMDPASGATWALSIVGLTVVIRALLIPLFVKQIKSSRNMQLLQPKVKELQKKYGHDRERLAQETMALYKESGTNPFASCLPILLQMPIFLALFRLLDQAAKKGKAHGILDETMARQFGDSQLFGVDLAGTFLGADGDRGIQMMALFFVVCMLVTTFFTQRQLMTKNMPASALTGQYAQQQKMLLYVLPVVFAVGGIAFPIGVLIYWTVSNLWTMGQQFYVIRNNPVPGTPAAKAKEDREKAKALRKGGVSEADLAAEEAAAQAEEIKPIPRVQPKKQPRSQRSGGTKKNPPKKRS</sequence>
<evidence type="ECO:0000256" key="12">
    <source>
        <dbReference type="ARBA" id="ARBA00026028"/>
    </source>
</evidence>
<feature type="region of interest" description="Disordered" evidence="17">
    <location>
        <begin position="261"/>
        <end position="327"/>
    </location>
</feature>
<dbReference type="CDD" id="cd20070">
    <property type="entry name" value="5TM_YidC_Alb3"/>
    <property type="match status" value="1"/>
</dbReference>
<feature type="compositionally biased region" description="Basic and acidic residues" evidence="17">
    <location>
        <begin position="265"/>
        <end position="274"/>
    </location>
</feature>
<dbReference type="GO" id="GO:0015031">
    <property type="term" value="P:protein transport"/>
    <property type="evidence" value="ECO:0007669"/>
    <property type="project" value="UniProtKB-KW"/>
</dbReference>
<evidence type="ECO:0000256" key="3">
    <source>
        <dbReference type="ARBA" id="ARBA00015325"/>
    </source>
</evidence>
<evidence type="ECO:0000256" key="17">
    <source>
        <dbReference type="SAM" id="MobiDB-lite"/>
    </source>
</evidence>
<evidence type="ECO:0000313" key="21">
    <source>
        <dbReference type="Proteomes" id="UP000540656"/>
    </source>
</evidence>
<feature type="transmembrane region" description="Helical" evidence="18">
    <location>
        <begin position="7"/>
        <end position="30"/>
    </location>
</feature>
<dbReference type="PANTHER" id="PTHR12428">
    <property type="entry name" value="OXA1"/>
    <property type="match status" value="1"/>
</dbReference>
<evidence type="ECO:0000256" key="18">
    <source>
        <dbReference type="SAM" id="Phobius"/>
    </source>
</evidence>
<dbReference type="Proteomes" id="UP000540656">
    <property type="component" value="Unassembled WGS sequence"/>
</dbReference>
<dbReference type="NCBIfam" id="NF002350">
    <property type="entry name" value="PRK01315.1"/>
    <property type="match status" value="1"/>
</dbReference>
<dbReference type="EMBL" id="JACCAA010000001">
    <property type="protein sequence ID" value="NYG59401.1"/>
    <property type="molecule type" value="Genomic_DNA"/>
</dbReference>
<evidence type="ECO:0000256" key="5">
    <source>
        <dbReference type="ARBA" id="ARBA00022475"/>
    </source>
</evidence>
<comment type="caution">
    <text evidence="20">The sequence shown here is derived from an EMBL/GenBank/DDBJ whole genome shotgun (WGS) entry which is preliminary data.</text>
</comment>
<evidence type="ECO:0000256" key="14">
    <source>
        <dbReference type="ARBA" id="ARBA00033245"/>
    </source>
</evidence>
<accession>A0A7Y9S1D6</accession>
<proteinExistence type="inferred from homology"/>
<keyword evidence="8 18" id="KW-1133">Transmembrane helix</keyword>
<feature type="transmembrane region" description="Helical" evidence="18">
    <location>
        <begin position="42"/>
        <end position="62"/>
    </location>
</feature>
<keyword evidence="21" id="KW-1185">Reference proteome</keyword>
<evidence type="ECO:0000256" key="16">
    <source>
        <dbReference type="RuleBase" id="RU003945"/>
    </source>
</evidence>
<evidence type="ECO:0000256" key="11">
    <source>
        <dbReference type="ARBA" id="ARBA00025034"/>
    </source>
</evidence>
<name>A0A7Y9S1D6_9ACTN</name>
<feature type="transmembrane region" description="Helical" evidence="18">
    <location>
        <begin position="172"/>
        <end position="190"/>
    </location>
</feature>
<evidence type="ECO:0000256" key="7">
    <source>
        <dbReference type="ARBA" id="ARBA00022927"/>
    </source>
</evidence>
<keyword evidence="7" id="KW-0653">Protein transport</keyword>
<dbReference type="InterPro" id="IPR028055">
    <property type="entry name" value="YidC/Oxa/ALB_C"/>
</dbReference>
<evidence type="ECO:0000256" key="15">
    <source>
        <dbReference type="ARBA" id="ARBA00033342"/>
    </source>
</evidence>
<evidence type="ECO:0000256" key="6">
    <source>
        <dbReference type="ARBA" id="ARBA00022692"/>
    </source>
</evidence>
<feature type="transmembrane region" description="Helical" evidence="18">
    <location>
        <begin position="214"/>
        <end position="238"/>
    </location>
</feature>
<reference evidence="20 21" key="1">
    <citation type="submission" date="2020-07" db="EMBL/GenBank/DDBJ databases">
        <title>Sequencing the genomes of 1000 actinobacteria strains.</title>
        <authorList>
            <person name="Klenk H.-P."/>
        </authorList>
    </citation>
    <scope>NUCLEOTIDE SEQUENCE [LARGE SCALE GENOMIC DNA]</scope>
    <source>
        <strain evidence="20 21">DSM 23819</strain>
    </source>
</reference>
<keyword evidence="5" id="KW-1003">Cell membrane</keyword>
<protein>
    <recommendedName>
        <fullName evidence="3">Membrane protein insertase YidC</fullName>
    </recommendedName>
    <alternativeName>
        <fullName evidence="15">Foldase YidC</fullName>
    </alternativeName>
    <alternativeName>
        <fullName evidence="14">Membrane integrase YidC</fullName>
    </alternativeName>
    <alternativeName>
        <fullName evidence="13">Membrane protein YidC</fullName>
    </alternativeName>
</protein>
<evidence type="ECO:0000256" key="9">
    <source>
        <dbReference type="ARBA" id="ARBA00023136"/>
    </source>
</evidence>
<dbReference type="GO" id="GO:0032977">
    <property type="term" value="F:membrane insertase activity"/>
    <property type="evidence" value="ECO:0007669"/>
    <property type="project" value="InterPro"/>
</dbReference>
<dbReference type="Pfam" id="PF02096">
    <property type="entry name" value="60KD_IMP"/>
    <property type="match status" value="1"/>
</dbReference>